<dbReference type="InterPro" id="IPR010093">
    <property type="entry name" value="SinI_DNA-bd"/>
</dbReference>
<organism evidence="2 3">
    <name type="scientific">Amycolatopsis rhabdoformis</name>
    <dbReference type="NCBI Taxonomy" id="1448059"/>
    <lineage>
        <taxon>Bacteria</taxon>
        <taxon>Bacillati</taxon>
        <taxon>Actinomycetota</taxon>
        <taxon>Actinomycetes</taxon>
        <taxon>Pseudonocardiales</taxon>
        <taxon>Pseudonocardiaceae</taxon>
        <taxon>Amycolatopsis</taxon>
    </lineage>
</organism>
<accession>A0ABZ1ICZ6</accession>
<keyword evidence="3" id="KW-1185">Reference proteome</keyword>
<dbReference type="EMBL" id="CP142149">
    <property type="protein sequence ID" value="WSE32277.1"/>
    <property type="molecule type" value="Genomic_DNA"/>
</dbReference>
<dbReference type="RefSeq" id="WP_326835085.1">
    <property type="nucleotide sequence ID" value="NZ_CP142149.1"/>
</dbReference>
<evidence type="ECO:0000313" key="2">
    <source>
        <dbReference type="EMBL" id="WSE32277.1"/>
    </source>
</evidence>
<dbReference type="InterPro" id="IPR041657">
    <property type="entry name" value="HTH_17"/>
</dbReference>
<dbReference type="NCBIfam" id="TIGR01764">
    <property type="entry name" value="excise"/>
    <property type="match status" value="1"/>
</dbReference>
<feature type="domain" description="Helix-turn-helix" evidence="1">
    <location>
        <begin position="9"/>
        <end position="53"/>
    </location>
</feature>
<sequence length="57" mass="6225">MNSQITFHSVREAAWILGVSRGAVSRAIRTGTLRTTRCRNGLRVSSAELNRLLGGAR</sequence>
<proteinExistence type="predicted"/>
<reference evidence="2 3" key="1">
    <citation type="journal article" date="2015" name="Int. J. Syst. Evol. Microbiol.">
        <title>Amycolatopsis rhabdoformis sp. nov., an actinomycete isolated from a tropical forest soil.</title>
        <authorList>
            <person name="Souza W.R."/>
            <person name="Silva R.E."/>
            <person name="Goodfellow M."/>
            <person name="Busarakam K."/>
            <person name="Figueiro F.S."/>
            <person name="Ferreira D."/>
            <person name="Rodrigues-Filho E."/>
            <person name="Moraes L.A.B."/>
            <person name="Zucchi T.D."/>
        </authorList>
    </citation>
    <scope>NUCLEOTIDE SEQUENCE [LARGE SCALE GENOMIC DNA]</scope>
    <source>
        <strain evidence="2 3">NCIMB 14900</strain>
    </source>
</reference>
<name>A0ABZ1ICZ6_9PSEU</name>
<protein>
    <submittedName>
        <fullName evidence="2">Helix-turn-helix domain-containing protein</fullName>
    </submittedName>
</protein>
<evidence type="ECO:0000259" key="1">
    <source>
        <dbReference type="Pfam" id="PF12728"/>
    </source>
</evidence>
<dbReference type="Proteomes" id="UP001330812">
    <property type="component" value="Chromosome"/>
</dbReference>
<dbReference type="Pfam" id="PF12728">
    <property type="entry name" value="HTH_17"/>
    <property type="match status" value="1"/>
</dbReference>
<evidence type="ECO:0000313" key="3">
    <source>
        <dbReference type="Proteomes" id="UP001330812"/>
    </source>
</evidence>
<gene>
    <name evidence="2" type="ORF">VSH64_09165</name>
</gene>